<dbReference type="FunFam" id="3.10.20.370:FF:000001">
    <property type="entry name" value="Retrovirus-related Pol polyprotein from transposon 17.6-like protein"/>
    <property type="match status" value="1"/>
</dbReference>
<dbReference type="SUPFAM" id="SSF56672">
    <property type="entry name" value="DNA/RNA polymerases"/>
    <property type="match status" value="1"/>
</dbReference>
<protein>
    <recommendedName>
        <fullName evidence="1">RNA-directed DNA polymerase</fullName>
        <ecNumber evidence="1">2.7.7.49</ecNumber>
    </recommendedName>
</protein>
<evidence type="ECO:0000256" key="4">
    <source>
        <dbReference type="ARBA" id="ARBA00022695"/>
    </source>
</evidence>
<dbReference type="OrthoDB" id="154058at2759"/>
<evidence type="ECO:0000259" key="10">
    <source>
        <dbReference type="PROSITE" id="PS50175"/>
    </source>
</evidence>
<dbReference type="CDD" id="cd01647">
    <property type="entry name" value="RT_LTR"/>
    <property type="match status" value="1"/>
</dbReference>
<evidence type="ECO:0000256" key="9">
    <source>
        <dbReference type="SAM" id="MobiDB-lite"/>
    </source>
</evidence>
<feature type="region of interest" description="Disordered" evidence="9">
    <location>
        <begin position="294"/>
        <end position="318"/>
    </location>
</feature>
<dbReference type="SUPFAM" id="SSF50630">
    <property type="entry name" value="Acid proteases"/>
    <property type="match status" value="1"/>
</dbReference>
<dbReference type="Gene3D" id="3.10.20.370">
    <property type="match status" value="1"/>
</dbReference>
<feature type="domain" description="Integrase catalytic" evidence="12">
    <location>
        <begin position="1111"/>
        <end position="1274"/>
    </location>
</feature>
<dbReference type="EC" id="2.7.7.49" evidence="1"/>
<feature type="region of interest" description="Disordered" evidence="9">
    <location>
        <begin position="1394"/>
        <end position="1422"/>
    </location>
</feature>
<dbReference type="GO" id="GO:0003676">
    <property type="term" value="F:nucleic acid binding"/>
    <property type="evidence" value="ECO:0007669"/>
    <property type="project" value="InterPro"/>
</dbReference>
<dbReference type="PANTHER" id="PTHR37984">
    <property type="entry name" value="PROTEIN CBG26694"/>
    <property type="match status" value="1"/>
</dbReference>
<sequence>MPSTRSVTSERPEENKQQLEAKAGTLQMGACPGNGHSILPVAVPPTCWRPPVLFSSGTEPNRWITSLEIFLKASGLPRCQWAVAALNHMDSAIQERLTARLGDDVNDYEALKADLKKMFIPLKSEMSLRAEFCRLRQRPGEPVDAFAIRVQEAGERIRMTELQIVDRFREGTNSRAVLMALLEKEPTTMDEARRTALKAVEIEEASRSMDFDNNSPYDRRMEELTGALNRLITRLDDRLPPRGDNGPPTLTPAPTGDRYVERTTKPALTSDMYQRKHPATIEARLEKLEEYYMRNRGNRTSREHPQPSRRLEGSSRKADHPLASATDVVIGDTPVINGKIRGFPIRFLLDSGAAMSIISKEVWDKLDIKDQGDAGLSQQWVLRLGRKGATLNARGAVSVPVVLGSWTHRLPFVVAEDLSFPGILGMNFINECVEYIHAQEKYLKMRDGCQVKIARRRGPPGAMRCGETVGITDSVETAVITTLVSKATDCTDRSREKMADLLRRYAETISMSDDDLGHTSVVKHRIIVEGAKPIKQALRRLPIRQKEEVEDHVRRMLERGLIEPAEGPWSSPVVLAKKKDGSSRFCVDYRRLNEVTRKDAQPLPRIDATLDALAGAKWFTTLDLASGYWQVEVDKRDREKTAFATPLGLYQFKVMPFGLCNAPGTFQRLMERTLSGLVGKSCLVYLDDIIVFSATEEEHLTRLEEVFQRLKGVGLKIKPEKCHLMKKQVVYLGHVITPEGIGTDSQKTAAVRQWRTPRCVREVRQFLGLASYYRRFIKDFARVAGPLHELTRKGEKWQWGPRQEGAFTTLKNLLVSTPILGHPDFSRPFVLDVDASDTAIGAVLSQTMENGNQVVIAYISRALTRPEQRYCVTRKEMLALVWAVKQFRPYLYGQKFTARTDHNSLRWLRNFREPEGQVARWLEQLAEYQFDVVHRPGKQHGNADALSRQSCKQCGMGSPCQAISLNAISCGGENMIKQWQEDDPEIQQVIKWLSTDSWPEKVPEGSRILKSLWAQRRRMKMTNGVLTREWEALGTNKKTMLPVIPRARVPEVLDLIHNHPTGGHLGVAKSLEKIRQRFYWPQQREDVEDWCRTCDACASRKAPQAKARAPMQIQPVGYPFQRIGVDVLGPLEETKRGNRYLLVICDYFTKWPEAFPMPDAEATTIARHLVNGIFCRFGAPETIHSDQGRNFESALIKELCELFGTSKTRTTAYHPQSDGLVERMNRTLVDMLAATSIEEPGEWDEYIDRVLLAYRTSVHHTTAATPSRILYGQEVRLPVDLIYGQPDGKPQQTTSQYIRQLRQDLERLYSDVRQRAGMEQKRQKDWYDKHARGTLFEPGDRVWLQIPRNSKLGPNWEGPYRVLKRLDGCTYRVQQCRGKKKVVVHFDRMKPYAERVPRSTRVQPERKRQPPARLRDAVLTRT</sequence>
<evidence type="ECO:0000256" key="8">
    <source>
        <dbReference type="ARBA" id="ARBA00022918"/>
    </source>
</evidence>
<feature type="compositionally biased region" description="Basic and acidic residues" evidence="9">
    <location>
        <begin position="300"/>
        <end position="318"/>
    </location>
</feature>
<keyword evidence="3" id="KW-0808">Transferase</keyword>
<evidence type="ECO:0000259" key="11">
    <source>
        <dbReference type="PROSITE" id="PS50878"/>
    </source>
</evidence>
<reference evidence="13 14" key="1">
    <citation type="submission" date="2015-01" db="EMBL/GenBank/DDBJ databases">
        <title>Evolution of Trichinella species and genotypes.</title>
        <authorList>
            <person name="Korhonen P.K."/>
            <person name="Edoardo P."/>
            <person name="Giuseppe L.R."/>
            <person name="Gasser R.B."/>
        </authorList>
    </citation>
    <scope>NUCLEOTIDE SEQUENCE [LARGE SCALE GENOMIC DNA]</scope>
    <source>
        <strain evidence="13">ISS37</strain>
    </source>
</reference>
<keyword evidence="6" id="KW-0255">Endonuclease</keyword>
<dbReference type="Pfam" id="PF03732">
    <property type="entry name" value="Retrotrans_gag"/>
    <property type="match status" value="1"/>
</dbReference>
<dbReference type="Pfam" id="PF00078">
    <property type="entry name" value="RVT_1"/>
    <property type="match status" value="1"/>
</dbReference>
<dbReference type="CDD" id="cd09274">
    <property type="entry name" value="RNase_HI_RT_Ty3"/>
    <property type="match status" value="1"/>
</dbReference>
<dbReference type="GO" id="GO:0004190">
    <property type="term" value="F:aspartic-type endopeptidase activity"/>
    <property type="evidence" value="ECO:0007669"/>
    <property type="project" value="InterPro"/>
</dbReference>
<dbReference type="Pfam" id="PF17921">
    <property type="entry name" value="Integrase_H2C2"/>
    <property type="match status" value="1"/>
</dbReference>
<dbReference type="InterPro" id="IPR000477">
    <property type="entry name" value="RT_dom"/>
</dbReference>
<keyword evidence="7" id="KW-0378">Hydrolase</keyword>
<dbReference type="Proteomes" id="UP000054630">
    <property type="component" value="Unassembled WGS sequence"/>
</dbReference>
<dbReference type="InterPro" id="IPR001584">
    <property type="entry name" value="Integrase_cat-core"/>
</dbReference>
<dbReference type="GO" id="GO:0006508">
    <property type="term" value="P:proteolysis"/>
    <property type="evidence" value="ECO:0007669"/>
    <property type="project" value="UniProtKB-KW"/>
</dbReference>
<evidence type="ECO:0000256" key="5">
    <source>
        <dbReference type="ARBA" id="ARBA00022722"/>
    </source>
</evidence>
<dbReference type="GO" id="GO:0004519">
    <property type="term" value="F:endonuclease activity"/>
    <property type="evidence" value="ECO:0007669"/>
    <property type="project" value="UniProtKB-KW"/>
</dbReference>
<dbReference type="InterPro" id="IPR041588">
    <property type="entry name" value="Integrase_H2C2"/>
</dbReference>
<evidence type="ECO:0000256" key="6">
    <source>
        <dbReference type="ARBA" id="ARBA00022759"/>
    </source>
</evidence>
<comment type="caution">
    <text evidence="13">The sequence shown here is derived from an EMBL/GenBank/DDBJ whole genome shotgun (WGS) entry which is preliminary data.</text>
</comment>
<dbReference type="GO" id="GO:0042575">
    <property type="term" value="C:DNA polymerase complex"/>
    <property type="evidence" value="ECO:0007669"/>
    <property type="project" value="UniProtKB-ARBA"/>
</dbReference>
<name>A0A0V0RSB5_9BILA</name>
<dbReference type="GO" id="GO:0015074">
    <property type="term" value="P:DNA integration"/>
    <property type="evidence" value="ECO:0007669"/>
    <property type="project" value="InterPro"/>
</dbReference>
<dbReference type="InterPro" id="IPR021109">
    <property type="entry name" value="Peptidase_aspartic_dom_sf"/>
</dbReference>
<dbReference type="SUPFAM" id="SSF53098">
    <property type="entry name" value="Ribonuclease H-like"/>
    <property type="match status" value="1"/>
</dbReference>
<dbReference type="InterPro" id="IPR041373">
    <property type="entry name" value="RT_RNaseH"/>
</dbReference>
<evidence type="ECO:0000256" key="2">
    <source>
        <dbReference type="ARBA" id="ARBA00022670"/>
    </source>
</evidence>
<dbReference type="InterPro" id="IPR043128">
    <property type="entry name" value="Rev_trsase/Diguanyl_cyclase"/>
</dbReference>
<dbReference type="FunFam" id="3.30.70.270:FF:000020">
    <property type="entry name" value="Transposon Tf2-6 polyprotein-like Protein"/>
    <property type="match status" value="1"/>
</dbReference>
<keyword evidence="8" id="KW-0695">RNA-directed DNA polymerase</keyword>
<gene>
    <name evidence="13" type="primary">TY3B-G</name>
    <name evidence="13" type="ORF">T07_4840</name>
</gene>
<evidence type="ECO:0000313" key="13">
    <source>
        <dbReference type="EMBL" id="KRX17311.1"/>
    </source>
</evidence>
<dbReference type="InterPro" id="IPR005162">
    <property type="entry name" value="Retrotrans_gag_dom"/>
</dbReference>
<dbReference type="PANTHER" id="PTHR37984:SF5">
    <property type="entry name" value="PROTEIN NYNRIN-LIKE"/>
    <property type="match status" value="1"/>
</dbReference>
<dbReference type="Pfam" id="PF13975">
    <property type="entry name" value="gag-asp_proteas"/>
    <property type="match status" value="1"/>
</dbReference>
<dbReference type="Gene3D" id="3.30.420.10">
    <property type="entry name" value="Ribonuclease H-like superfamily/Ribonuclease H"/>
    <property type="match status" value="1"/>
</dbReference>
<dbReference type="EMBL" id="JYDL01000089">
    <property type="protein sequence ID" value="KRX17311.1"/>
    <property type="molecule type" value="Genomic_DNA"/>
</dbReference>
<dbReference type="InterPro" id="IPR012337">
    <property type="entry name" value="RNaseH-like_sf"/>
</dbReference>
<dbReference type="InterPro" id="IPR043502">
    <property type="entry name" value="DNA/RNA_pol_sf"/>
</dbReference>
<keyword evidence="4" id="KW-0548">Nucleotidyltransferase</keyword>
<dbReference type="Gene3D" id="1.10.340.70">
    <property type="match status" value="1"/>
</dbReference>
<dbReference type="FunFam" id="3.10.10.10:FF:000007">
    <property type="entry name" value="Retrovirus-related Pol polyprotein from transposon 17.6-like Protein"/>
    <property type="match status" value="1"/>
</dbReference>
<keyword evidence="2" id="KW-0645">Protease</keyword>
<dbReference type="InterPro" id="IPR036397">
    <property type="entry name" value="RNaseH_sf"/>
</dbReference>
<evidence type="ECO:0000256" key="3">
    <source>
        <dbReference type="ARBA" id="ARBA00022679"/>
    </source>
</evidence>
<keyword evidence="5" id="KW-0540">Nuclease</keyword>
<evidence type="ECO:0000256" key="1">
    <source>
        <dbReference type="ARBA" id="ARBA00012493"/>
    </source>
</evidence>
<dbReference type="InterPro" id="IPR001969">
    <property type="entry name" value="Aspartic_peptidase_AS"/>
</dbReference>
<dbReference type="InterPro" id="IPR054465">
    <property type="entry name" value="Integrase_p58-like_C"/>
</dbReference>
<dbReference type="InterPro" id="IPR001995">
    <property type="entry name" value="Peptidase_A2_cat"/>
</dbReference>
<keyword evidence="14" id="KW-1185">Reference proteome</keyword>
<dbReference type="CDD" id="cd00303">
    <property type="entry name" value="retropepsin_like"/>
    <property type="match status" value="1"/>
</dbReference>
<dbReference type="PROSITE" id="PS00141">
    <property type="entry name" value="ASP_PROTEASE"/>
    <property type="match status" value="1"/>
</dbReference>
<dbReference type="GO" id="GO:0003964">
    <property type="term" value="F:RNA-directed DNA polymerase activity"/>
    <property type="evidence" value="ECO:0007669"/>
    <property type="project" value="UniProtKB-KW"/>
</dbReference>
<feature type="region of interest" description="Disordered" evidence="9">
    <location>
        <begin position="235"/>
        <end position="260"/>
    </location>
</feature>
<dbReference type="InterPro" id="IPR050951">
    <property type="entry name" value="Retrovirus_Pol_polyprotein"/>
</dbReference>
<dbReference type="Gene3D" id="2.30.30.850">
    <property type="match status" value="1"/>
</dbReference>
<dbReference type="PROSITE" id="PS50175">
    <property type="entry name" value="ASP_PROT_RETROV"/>
    <property type="match status" value="1"/>
</dbReference>
<evidence type="ECO:0000256" key="7">
    <source>
        <dbReference type="ARBA" id="ARBA00022801"/>
    </source>
</evidence>
<dbReference type="STRING" id="6336.A0A0V0RSB5"/>
<evidence type="ECO:0000259" key="12">
    <source>
        <dbReference type="PROSITE" id="PS50994"/>
    </source>
</evidence>
<dbReference type="PROSITE" id="PS50878">
    <property type="entry name" value="RT_POL"/>
    <property type="match status" value="1"/>
</dbReference>
<dbReference type="Gene3D" id="3.10.10.10">
    <property type="entry name" value="HIV Type 1 Reverse Transcriptase, subunit A, domain 1"/>
    <property type="match status" value="1"/>
</dbReference>
<accession>A0A0V0RSB5</accession>
<feature type="domain" description="Peptidase A2" evidence="10">
    <location>
        <begin position="345"/>
        <end position="428"/>
    </location>
</feature>
<evidence type="ECO:0000313" key="14">
    <source>
        <dbReference type="Proteomes" id="UP000054630"/>
    </source>
</evidence>
<proteinExistence type="predicted"/>
<dbReference type="Pfam" id="PF00665">
    <property type="entry name" value="rve"/>
    <property type="match status" value="1"/>
</dbReference>
<dbReference type="Gene3D" id="3.30.70.270">
    <property type="match status" value="2"/>
</dbReference>
<dbReference type="FunFam" id="3.30.420.10:FF:000032">
    <property type="entry name" value="Retrovirus-related Pol polyprotein from transposon 297-like Protein"/>
    <property type="match status" value="1"/>
</dbReference>
<dbReference type="Gene3D" id="2.40.70.10">
    <property type="entry name" value="Acid Proteases"/>
    <property type="match status" value="1"/>
</dbReference>
<dbReference type="FunFam" id="1.10.340.70:FF:000001">
    <property type="entry name" value="Retrovirus-related Pol polyprotein from transposon gypsy-like Protein"/>
    <property type="match status" value="1"/>
</dbReference>
<dbReference type="Pfam" id="PF17917">
    <property type="entry name" value="RT_RNaseH"/>
    <property type="match status" value="1"/>
</dbReference>
<organism evidence="13 14">
    <name type="scientific">Trichinella nelsoni</name>
    <dbReference type="NCBI Taxonomy" id="6336"/>
    <lineage>
        <taxon>Eukaryota</taxon>
        <taxon>Metazoa</taxon>
        <taxon>Ecdysozoa</taxon>
        <taxon>Nematoda</taxon>
        <taxon>Enoplea</taxon>
        <taxon>Dorylaimia</taxon>
        <taxon>Trichinellida</taxon>
        <taxon>Trichinellidae</taxon>
        <taxon>Trichinella</taxon>
    </lineage>
</organism>
<dbReference type="PROSITE" id="PS50994">
    <property type="entry name" value="INTEGRASE"/>
    <property type="match status" value="1"/>
</dbReference>
<dbReference type="Pfam" id="PF22938">
    <property type="entry name" value="Integrase_p58_C"/>
    <property type="match status" value="1"/>
</dbReference>
<feature type="domain" description="Reverse transcriptase" evidence="11">
    <location>
        <begin position="557"/>
        <end position="736"/>
    </location>
</feature>